<reference evidence="2 3" key="1">
    <citation type="submission" date="2024-02" db="EMBL/GenBank/DDBJ databases">
        <title>First draft genome assembly of two strains of Seiridium cardinale.</title>
        <authorList>
            <person name="Emiliani G."/>
            <person name="Scali E."/>
        </authorList>
    </citation>
    <scope>NUCLEOTIDE SEQUENCE [LARGE SCALE GENOMIC DNA]</scope>
    <source>
        <strain evidence="2 3">BM-138-000479</strain>
    </source>
</reference>
<dbReference type="PROSITE" id="PS50088">
    <property type="entry name" value="ANK_REPEAT"/>
    <property type="match status" value="1"/>
</dbReference>
<name>A0ABR2XYB5_9PEZI</name>
<proteinExistence type="predicted"/>
<dbReference type="SUPFAM" id="SSF48403">
    <property type="entry name" value="Ankyrin repeat"/>
    <property type="match status" value="1"/>
</dbReference>
<dbReference type="PANTHER" id="PTHR46224:SF64">
    <property type="entry name" value="IQ MOTIF AND ANKYRIN REPEAT DOMAIN-CONTAINING PROTEIN 1"/>
    <property type="match status" value="1"/>
</dbReference>
<keyword evidence="3" id="KW-1185">Reference proteome</keyword>
<dbReference type="SMART" id="SM00248">
    <property type="entry name" value="ANK"/>
    <property type="match status" value="5"/>
</dbReference>
<feature type="repeat" description="ANK" evidence="1">
    <location>
        <begin position="378"/>
        <end position="410"/>
    </location>
</feature>
<dbReference type="InterPro" id="IPR002110">
    <property type="entry name" value="Ankyrin_rpt"/>
</dbReference>
<evidence type="ECO:0000256" key="1">
    <source>
        <dbReference type="PROSITE-ProRule" id="PRU00023"/>
    </source>
</evidence>
<comment type="caution">
    <text evidence="2">The sequence shown here is derived from an EMBL/GenBank/DDBJ whole genome shotgun (WGS) entry which is preliminary data.</text>
</comment>
<evidence type="ECO:0000313" key="2">
    <source>
        <dbReference type="EMBL" id="KAK9778540.1"/>
    </source>
</evidence>
<dbReference type="EMBL" id="JARVKM010000015">
    <property type="protein sequence ID" value="KAK9778540.1"/>
    <property type="molecule type" value="Genomic_DNA"/>
</dbReference>
<sequence>MDFFSLPQELILTILTAAIIARRHNSGGFISRAMRLRLVCKYFNRIFKEALFTTDLLDSYAVDHRIGLLENSSSSYYEIWQQYVAFRTLSPAKELTPNSALLRGTAEAYCRLAGTYDEDLIRECIEGLADFRLHDYDEVFFTKQYDFPPSIGDQHQNILVACVYMNNVSVTKRVLSALGPPHQTEPHMCCFTHGESLFNCPSRIAARLGRREILGLFLNRHPEPYTQCNMYGVGCGGSLDTFEYIMQFKPPAMIVARGEMPFRVSLNIKPIRLTPDPRVFDRGLDILKQIWPRTDGWIKDRRSVAYTLHHAARDGHVDMVTNLLDLGVPVNPPMSSEPSETPFVYEYEGIVLLAAARNHHLNVVQLLLEKGANLHHIVHQPALPIAAGAGSLDIVKILLDHGADIHAECEAPYERPRPIVSAVLLEHVDMFNFLVERGGLTKASWDLAMMEAVEQKLESMVDMLDNARGDIIQDQD</sequence>
<dbReference type="InterPro" id="IPR051616">
    <property type="entry name" value="Cul2-RING_E3_ligase_SR"/>
</dbReference>
<gene>
    <name evidence="2" type="ORF">SCAR479_04562</name>
</gene>
<keyword evidence="1" id="KW-0040">ANK repeat</keyword>
<protein>
    <submittedName>
        <fullName evidence="2">Ankyrin</fullName>
    </submittedName>
</protein>
<evidence type="ECO:0000313" key="3">
    <source>
        <dbReference type="Proteomes" id="UP001465668"/>
    </source>
</evidence>
<dbReference type="Gene3D" id="1.25.40.20">
    <property type="entry name" value="Ankyrin repeat-containing domain"/>
    <property type="match status" value="1"/>
</dbReference>
<dbReference type="Pfam" id="PF12796">
    <property type="entry name" value="Ank_2"/>
    <property type="match status" value="1"/>
</dbReference>
<accession>A0ABR2XYB5</accession>
<organism evidence="2 3">
    <name type="scientific">Seiridium cardinale</name>
    <dbReference type="NCBI Taxonomy" id="138064"/>
    <lineage>
        <taxon>Eukaryota</taxon>
        <taxon>Fungi</taxon>
        <taxon>Dikarya</taxon>
        <taxon>Ascomycota</taxon>
        <taxon>Pezizomycotina</taxon>
        <taxon>Sordariomycetes</taxon>
        <taxon>Xylariomycetidae</taxon>
        <taxon>Amphisphaeriales</taxon>
        <taxon>Sporocadaceae</taxon>
        <taxon>Seiridium</taxon>
    </lineage>
</organism>
<dbReference type="Proteomes" id="UP001465668">
    <property type="component" value="Unassembled WGS sequence"/>
</dbReference>
<dbReference type="InterPro" id="IPR036770">
    <property type="entry name" value="Ankyrin_rpt-contain_sf"/>
</dbReference>
<dbReference type="PANTHER" id="PTHR46224">
    <property type="entry name" value="ANKYRIN REPEAT FAMILY PROTEIN"/>
    <property type="match status" value="1"/>
</dbReference>
<dbReference type="PROSITE" id="PS50297">
    <property type="entry name" value="ANK_REP_REGION"/>
    <property type="match status" value="1"/>
</dbReference>